<organism evidence="3 4">
    <name type="scientific">Sulfobacillus harzensis</name>
    <dbReference type="NCBI Taxonomy" id="2729629"/>
    <lineage>
        <taxon>Bacteria</taxon>
        <taxon>Bacillati</taxon>
        <taxon>Bacillota</taxon>
        <taxon>Clostridia</taxon>
        <taxon>Eubacteriales</taxon>
        <taxon>Clostridiales Family XVII. Incertae Sedis</taxon>
        <taxon>Sulfobacillus</taxon>
    </lineage>
</organism>
<dbReference type="InterPro" id="IPR001478">
    <property type="entry name" value="PDZ"/>
</dbReference>
<evidence type="ECO:0000313" key="4">
    <source>
        <dbReference type="Proteomes" id="UP000533476"/>
    </source>
</evidence>
<reference evidence="3 4" key="1">
    <citation type="submission" date="2020-04" db="EMBL/GenBank/DDBJ databases">
        <authorList>
            <person name="Zhang R."/>
            <person name="Schippers A."/>
        </authorList>
    </citation>
    <scope>NUCLEOTIDE SEQUENCE [LARGE SCALE GENOMIC DNA]</scope>
    <source>
        <strain evidence="3 4">DSM 109850</strain>
    </source>
</reference>
<keyword evidence="4" id="KW-1185">Reference proteome</keyword>
<dbReference type="PROSITE" id="PS50106">
    <property type="entry name" value="PDZ"/>
    <property type="match status" value="1"/>
</dbReference>
<dbReference type="Proteomes" id="UP000533476">
    <property type="component" value="Unassembled WGS sequence"/>
</dbReference>
<sequence length="342" mass="36066">MARRVYWATGIGMGVAAALGVAGLIYHQHQVTKASIQHKQREYAADMSAAQQAVQHQHWAAALAALKRAEHVHPTAQARTLVARIDAVDGPYLGVLMKSTTQAAAQVVSVAPGSPAAKAGIRPGDRLLGGAPQRHAVTAITSGFYSVWDVEALVDKTKVGQTLYVQVDTPQQTKTTLLVRVGRRPSGIGWTTGYYQNARFGVSINLPVLHDQGLPFGWAPLSTAGSDGSGRTFFDPHDPVVSISVYGMNNALGEALSFNVPPSATILNATANVLGNPGIVFKDTTQQNGVAVINEGMIVGSAADASLNGVQITVPKAQWTQWQPVINAVLNSFTPGDLSQAH</sequence>
<keyword evidence="1" id="KW-0812">Transmembrane</keyword>
<protein>
    <submittedName>
        <fullName evidence="3">PDZ domain-containing protein</fullName>
    </submittedName>
</protein>
<dbReference type="SUPFAM" id="SSF50156">
    <property type="entry name" value="PDZ domain-like"/>
    <property type="match status" value="1"/>
</dbReference>
<name>A0A7Y0LAT1_9FIRM</name>
<dbReference type="Gene3D" id="2.30.42.10">
    <property type="match status" value="1"/>
</dbReference>
<evidence type="ECO:0000259" key="2">
    <source>
        <dbReference type="PROSITE" id="PS50106"/>
    </source>
</evidence>
<evidence type="ECO:0000256" key="1">
    <source>
        <dbReference type="SAM" id="Phobius"/>
    </source>
</evidence>
<feature type="transmembrane region" description="Helical" evidence="1">
    <location>
        <begin position="6"/>
        <end position="26"/>
    </location>
</feature>
<feature type="domain" description="PDZ" evidence="2">
    <location>
        <begin position="81"/>
        <end position="128"/>
    </location>
</feature>
<dbReference type="Pfam" id="PF17820">
    <property type="entry name" value="PDZ_6"/>
    <property type="match status" value="1"/>
</dbReference>
<proteinExistence type="predicted"/>
<comment type="caution">
    <text evidence="3">The sequence shown here is derived from an EMBL/GenBank/DDBJ whole genome shotgun (WGS) entry which is preliminary data.</text>
</comment>
<dbReference type="EMBL" id="JABBVZ010000199">
    <property type="protein sequence ID" value="NMP25014.1"/>
    <property type="molecule type" value="Genomic_DNA"/>
</dbReference>
<dbReference type="InterPro" id="IPR041489">
    <property type="entry name" value="PDZ_6"/>
</dbReference>
<dbReference type="AlphaFoldDB" id="A0A7Y0LAT1"/>
<dbReference type="InterPro" id="IPR036034">
    <property type="entry name" value="PDZ_sf"/>
</dbReference>
<gene>
    <name evidence="3" type="ORF">HIJ39_22160</name>
</gene>
<keyword evidence="1" id="KW-1133">Transmembrane helix</keyword>
<evidence type="ECO:0000313" key="3">
    <source>
        <dbReference type="EMBL" id="NMP25014.1"/>
    </source>
</evidence>
<accession>A0A7Y0LAT1</accession>
<keyword evidence="1" id="KW-0472">Membrane</keyword>
<dbReference type="RefSeq" id="WP_169103215.1">
    <property type="nucleotide sequence ID" value="NZ_JABBVZ010000199.1"/>
</dbReference>